<feature type="transmembrane region" description="Helical" evidence="14">
    <location>
        <begin position="431"/>
        <end position="455"/>
    </location>
</feature>
<feature type="transmembrane region" description="Helical" evidence="14">
    <location>
        <begin position="476"/>
        <end position="496"/>
    </location>
</feature>
<proteinExistence type="inferred from homology"/>
<gene>
    <name evidence="19" type="primary">LOC105224577</name>
</gene>
<evidence type="ECO:0000256" key="12">
    <source>
        <dbReference type="ARBA" id="ARBA00023136"/>
    </source>
</evidence>
<dbReference type="GeneID" id="105224577"/>
<organism evidence="18 19">
    <name type="scientific">Bactrocera dorsalis</name>
    <name type="common">Oriental fruit fly</name>
    <name type="synonym">Dacus dorsalis</name>
    <dbReference type="NCBI Taxonomy" id="27457"/>
    <lineage>
        <taxon>Eukaryota</taxon>
        <taxon>Metazoa</taxon>
        <taxon>Ecdysozoa</taxon>
        <taxon>Arthropoda</taxon>
        <taxon>Hexapoda</taxon>
        <taxon>Insecta</taxon>
        <taxon>Pterygota</taxon>
        <taxon>Neoptera</taxon>
        <taxon>Endopterygota</taxon>
        <taxon>Diptera</taxon>
        <taxon>Brachycera</taxon>
        <taxon>Muscomorpha</taxon>
        <taxon>Tephritoidea</taxon>
        <taxon>Tephritidae</taxon>
        <taxon>Bactrocera</taxon>
        <taxon>Bactrocera</taxon>
    </lineage>
</organism>
<dbReference type="SUPFAM" id="SSF53187">
    <property type="entry name" value="Zn-dependent exopeptidases"/>
    <property type="match status" value="1"/>
</dbReference>
<keyword evidence="10 14" id="KW-1133">Transmembrane helix</keyword>
<evidence type="ECO:0000256" key="14">
    <source>
        <dbReference type="SAM" id="Phobius"/>
    </source>
</evidence>
<protein>
    <submittedName>
        <fullName evidence="19">Endoplasmic reticulum metallopeptidase 1</fullName>
    </submittedName>
</protein>
<dbReference type="CDD" id="cd03875">
    <property type="entry name" value="M28_Fxna_like"/>
    <property type="match status" value="1"/>
</dbReference>
<dbReference type="InterPro" id="IPR053973">
    <property type="entry name" value="ERMP1-like_C"/>
</dbReference>
<keyword evidence="4" id="KW-0645">Protease</keyword>
<keyword evidence="6" id="KW-0479">Metal-binding</keyword>
<feature type="domain" description="Peptidase M28" evidence="15">
    <location>
        <begin position="123"/>
        <end position="316"/>
    </location>
</feature>
<keyword evidence="5 14" id="KW-0812">Transmembrane</keyword>
<evidence type="ECO:0000256" key="7">
    <source>
        <dbReference type="ARBA" id="ARBA00022801"/>
    </source>
</evidence>
<dbReference type="Proteomes" id="UP001652620">
    <property type="component" value="Chromosome 3"/>
</dbReference>
<evidence type="ECO:0000256" key="4">
    <source>
        <dbReference type="ARBA" id="ARBA00022670"/>
    </source>
</evidence>
<accession>A0ABM3JET1</accession>
<keyword evidence="18" id="KW-1185">Reference proteome</keyword>
<name>A0ABM3JET1_BACDO</name>
<feature type="domain" description="Endoplasmic reticulum metallopeptidase 1-like C-terminal" evidence="16">
    <location>
        <begin position="623"/>
        <end position="844"/>
    </location>
</feature>
<feature type="transmembrane region" description="Helical" evidence="14">
    <location>
        <begin position="595"/>
        <end position="616"/>
    </location>
</feature>
<evidence type="ECO:0000256" key="11">
    <source>
        <dbReference type="ARBA" id="ARBA00023049"/>
    </source>
</evidence>
<dbReference type="Pfam" id="PF22249">
    <property type="entry name" value="ERMP1-TM"/>
    <property type="match status" value="1"/>
</dbReference>
<evidence type="ECO:0000256" key="9">
    <source>
        <dbReference type="ARBA" id="ARBA00022833"/>
    </source>
</evidence>
<evidence type="ECO:0000313" key="18">
    <source>
        <dbReference type="Proteomes" id="UP001652620"/>
    </source>
</evidence>
<evidence type="ECO:0000256" key="13">
    <source>
        <dbReference type="ARBA" id="ARBA00023180"/>
    </source>
</evidence>
<feature type="domain" description="Endoplasmic reticulum metallopeptidase 1/1-A TM" evidence="17">
    <location>
        <begin position="396"/>
        <end position="609"/>
    </location>
</feature>
<evidence type="ECO:0000256" key="8">
    <source>
        <dbReference type="ARBA" id="ARBA00022824"/>
    </source>
</evidence>
<keyword evidence="9" id="KW-0862">Zinc</keyword>
<evidence type="ECO:0000256" key="1">
    <source>
        <dbReference type="ARBA" id="ARBA00001947"/>
    </source>
</evidence>
<dbReference type="PANTHER" id="PTHR12147:SF22">
    <property type="entry name" value="ENDOPLASMIC RETICULUM METALLOPEPTIDASE 1"/>
    <property type="match status" value="1"/>
</dbReference>
<feature type="transmembrane region" description="Helical" evidence="14">
    <location>
        <begin position="565"/>
        <end position="588"/>
    </location>
</feature>
<evidence type="ECO:0000259" key="15">
    <source>
        <dbReference type="Pfam" id="PF04389"/>
    </source>
</evidence>
<sequence>MLRGNEKLNWYYAACFTAFWIMLYAAIVVKQVYHLPIPLTHKDAATHAGEFIAERAQDFLLKLTSLGPRVVGSEANEVQAVKLLMDEISEIENQKSDYFDFEVDKQVVSDQYSATRLYQSVQNVMVKLSARTSKSPNYLLINSHFDSKPTSPGASDDGAMVSVMLELLRVLAASNGPLEHPIVFLFNGAEEEVLSGSVGFVRQHKWAKNCKVVINLDAAGSGGRELLFRSAANSPWLINYYSRVPHPFTNVLAEELFQFNLIPSDTDFRVFRNFGRMQGLDLAYAYNGYVYHTKFDSFSVFPKASLQNTGDNVLSLAKSIGNAPEMRNTMTSNYQPEYLIFFDFLGWFVLSYTLNTSIIINLVVCAAALVAIAISLYFVATKANLSWLPFTTYCLHTLIIQILSLVLATGIPLLIAYFMDIIGCSMSWFSANWLICGLYFCPAFFALGICPAIFLESTKKHVLSLNFRIQLFMHSHCLLLIILTITLTFLHIRSAYMCMLPVFFYAAALIVNLITQLHYIGHWFAIPVIMSQIMPFMYFTYIAEYIFFILIPVSGRNGSSTNPDLVISLVAIIITILCSGFLIPLYFLFRKARSIITCFLAATVVFIILASTPIGAPYTAQLAPQRYSIQHTNQIYHNLDGSTRSNESAIYVYQQDRHTETAEDVINRFGAIYEASVVCNDPSTCLQNRPSIFYSPNSLWLPVNESPIIPREKPVLTLTSTTVLNSTNTRRYNYTLTGPDHMAIFIEPKTPAKIVNWSFDEAILATGRKNFAITFSYGVDSKAFEFFIDLEHTTNNGSLGNLEIGIAGNWIHQKIQRAQIYEEFLKSFPDYVASVSWIASYESWLF</sequence>
<comment type="subcellular location">
    <subcellularLocation>
        <location evidence="2">Endoplasmic reticulum membrane</location>
        <topology evidence="2">Multi-pass membrane protein</topology>
    </subcellularLocation>
</comment>
<evidence type="ECO:0000256" key="3">
    <source>
        <dbReference type="ARBA" id="ARBA00010918"/>
    </source>
</evidence>
<feature type="transmembrane region" description="Helical" evidence="14">
    <location>
        <begin position="533"/>
        <end position="553"/>
    </location>
</feature>
<feature type="transmembrane region" description="Helical" evidence="14">
    <location>
        <begin position="392"/>
        <end position="419"/>
    </location>
</feature>
<evidence type="ECO:0000313" key="19">
    <source>
        <dbReference type="RefSeq" id="XP_049307744.1"/>
    </source>
</evidence>
<dbReference type="PANTHER" id="PTHR12147">
    <property type="entry name" value="METALLOPEPTIDASE M28 FAMILY MEMBER"/>
    <property type="match status" value="1"/>
</dbReference>
<dbReference type="Pfam" id="PF04389">
    <property type="entry name" value="Peptidase_M28"/>
    <property type="match status" value="1"/>
</dbReference>
<feature type="transmembrane region" description="Helical" evidence="14">
    <location>
        <begin position="502"/>
        <end position="521"/>
    </location>
</feature>
<feature type="transmembrane region" description="Helical" evidence="14">
    <location>
        <begin position="358"/>
        <end position="380"/>
    </location>
</feature>
<dbReference type="Pfam" id="PF22248">
    <property type="entry name" value="ERMP1_C"/>
    <property type="match status" value="1"/>
</dbReference>
<dbReference type="InterPro" id="IPR045175">
    <property type="entry name" value="M28_fam"/>
</dbReference>
<feature type="transmembrane region" description="Helical" evidence="14">
    <location>
        <begin position="12"/>
        <end position="33"/>
    </location>
</feature>
<comment type="cofactor">
    <cofactor evidence="1">
        <name>Zn(2+)</name>
        <dbReference type="ChEBI" id="CHEBI:29105"/>
    </cofactor>
</comment>
<keyword evidence="7" id="KW-0378">Hydrolase</keyword>
<dbReference type="RefSeq" id="XP_049307744.1">
    <property type="nucleotide sequence ID" value="XM_049451787.1"/>
</dbReference>
<evidence type="ECO:0000259" key="17">
    <source>
        <dbReference type="Pfam" id="PF22249"/>
    </source>
</evidence>
<dbReference type="Gene3D" id="3.40.630.10">
    <property type="entry name" value="Zn peptidases"/>
    <property type="match status" value="1"/>
</dbReference>
<evidence type="ECO:0000256" key="2">
    <source>
        <dbReference type="ARBA" id="ARBA00004477"/>
    </source>
</evidence>
<dbReference type="InterPro" id="IPR007484">
    <property type="entry name" value="Peptidase_M28"/>
</dbReference>
<dbReference type="InterPro" id="IPR048024">
    <property type="entry name" value="Fxna-like_M28_dom"/>
</dbReference>
<evidence type="ECO:0000256" key="10">
    <source>
        <dbReference type="ARBA" id="ARBA00022989"/>
    </source>
</evidence>
<evidence type="ECO:0000259" key="16">
    <source>
        <dbReference type="Pfam" id="PF22248"/>
    </source>
</evidence>
<reference evidence="19" key="1">
    <citation type="submission" date="2025-08" db="UniProtKB">
        <authorList>
            <consortium name="RefSeq"/>
        </authorList>
    </citation>
    <scope>IDENTIFICATION</scope>
    <source>
        <tissue evidence="19">Adult</tissue>
    </source>
</reference>
<evidence type="ECO:0000256" key="6">
    <source>
        <dbReference type="ARBA" id="ARBA00022723"/>
    </source>
</evidence>
<keyword evidence="13" id="KW-0325">Glycoprotein</keyword>
<keyword evidence="8" id="KW-0256">Endoplasmic reticulum</keyword>
<comment type="similarity">
    <text evidence="3">Belongs to the peptidase M28 family.</text>
</comment>
<dbReference type="InterPro" id="IPR053974">
    <property type="entry name" value="ERMP1_1-A_TM"/>
</dbReference>
<keyword evidence="11" id="KW-0482">Metalloprotease</keyword>
<keyword evidence="12 14" id="KW-0472">Membrane</keyword>
<evidence type="ECO:0000256" key="5">
    <source>
        <dbReference type="ARBA" id="ARBA00022692"/>
    </source>
</evidence>